<dbReference type="RefSeq" id="WP_068425580.1">
    <property type="nucleotide sequence ID" value="NZ_LVHI01000012.1"/>
</dbReference>
<comment type="caution">
    <text evidence="6">The sequence shown here is derived from an EMBL/GenBank/DDBJ whole genome shotgun (WGS) entry which is preliminary data.</text>
</comment>
<dbReference type="Gene3D" id="3.90.550.10">
    <property type="entry name" value="Spore Coat Polysaccharide Biosynthesis Protein SpsA, Chain A"/>
    <property type="match status" value="1"/>
</dbReference>
<dbReference type="InterPro" id="IPR029044">
    <property type="entry name" value="Nucleotide-diphossugar_trans"/>
</dbReference>
<evidence type="ECO:0000259" key="5">
    <source>
        <dbReference type="Pfam" id="PF00535"/>
    </source>
</evidence>
<evidence type="ECO:0000313" key="6">
    <source>
        <dbReference type="EMBL" id="OAK54766.1"/>
    </source>
</evidence>
<keyword evidence="4" id="KW-0808">Transferase</keyword>
<dbReference type="PANTHER" id="PTHR43179">
    <property type="entry name" value="RHAMNOSYLTRANSFERASE WBBL"/>
    <property type="match status" value="1"/>
</dbReference>
<sequence length="300" mass="32482">MTRSTTVDVVVVCFESDPDLLRACTDSVQASYRACGVDGSILLVDNASSTPVEDTIDASTMRVLRMDRNVGFGRAVNHGVAASTADSVLMLNPDAALAPDGLARFLDAADHHPRSLVGGWLHRDGRVQSDAYMQWNFSISRKRKRDRFAAALAEVDADVVVVEKVCGGALFADRELLAELGPFDARFFLYGEDADLSRRASSQGIDLLVARRAEIQHIAASSQKSHGTLVERARADAAIRLTSYHCNRLTSYGQRVELALVTLAGVVAGGASSASRRARVARLGQVWRWGLKRDAPPFTP</sequence>
<dbReference type="SUPFAM" id="SSF53448">
    <property type="entry name" value="Nucleotide-diphospho-sugar transferases"/>
    <property type="match status" value="1"/>
</dbReference>
<dbReference type="AlphaFoldDB" id="A0A177YGT0"/>
<dbReference type="InterPro" id="IPR001173">
    <property type="entry name" value="Glyco_trans_2-like"/>
</dbReference>
<organism evidence="6 7">
    <name type="scientific">Rhodococcoides kyotonense</name>
    <dbReference type="NCBI Taxonomy" id="398843"/>
    <lineage>
        <taxon>Bacteria</taxon>
        <taxon>Bacillati</taxon>
        <taxon>Actinomycetota</taxon>
        <taxon>Actinomycetes</taxon>
        <taxon>Mycobacteriales</taxon>
        <taxon>Nocardiaceae</taxon>
        <taxon>Rhodococcoides</taxon>
    </lineage>
</organism>
<feature type="domain" description="Glycosyltransferase 2-like" evidence="5">
    <location>
        <begin position="9"/>
        <end position="142"/>
    </location>
</feature>
<dbReference type="GO" id="GO:0016757">
    <property type="term" value="F:glycosyltransferase activity"/>
    <property type="evidence" value="ECO:0007669"/>
    <property type="project" value="UniProtKB-KW"/>
</dbReference>
<evidence type="ECO:0000256" key="2">
    <source>
        <dbReference type="ARBA" id="ARBA00006739"/>
    </source>
</evidence>
<comment type="similarity">
    <text evidence="2">Belongs to the glycosyltransferase 2 family.</text>
</comment>
<keyword evidence="3" id="KW-0328">Glycosyltransferase</keyword>
<protein>
    <recommendedName>
        <fullName evidence="5">Glycosyltransferase 2-like domain-containing protein</fullName>
    </recommendedName>
</protein>
<reference evidence="6 7" key="1">
    <citation type="submission" date="2016-03" db="EMBL/GenBank/DDBJ databases">
        <title>Genome sequence of Rhodococcus kyotonensis KB10.</title>
        <authorList>
            <person name="Jeong H."/>
            <person name="Hong C.E."/>
            <person name="Jo S.H."/>
            <person name="Park J.M."/>
        </authorList>
    </citation>
    <scope>NUCLEOTIDE SEQUENCE [LARGE SCALE GENOMIC DNA]</scope>
    <source>
        <strain evidence="6 7">KB10</strain>
    </source>
</reference>
<accession>A0A177YGT0</accession>
<dbReference type="Proteomes" id="UP000077519">
    <property type="component" value="Unassembled WGS sequence"/>
</dbReference>
<name>A0A177YGT0_9NOCA</name>
<evidence type="ECO:0000256" key="3">
    <source>
        <dbReference type="ARBA" id="ARBA00022676"/>
    </source>
</evidence>
<proteinExistence type="inferred from homology"/>
<evidence type="ECO:0000256" key="1">
    <source>
        <dbReference type="ARBA" id="ARBA00004776"/>
    </source>
</evidence>
<dbReference type="EMBL" id="LVHI01000012">
    <property type="protein sequence ID" value="OAK54766.1"/>
    <property type="molecule type" value="Genomic_DNA"/>
</dbReference>
<evidence type="ECO:0000313" key="7">
    <source>
        <dbReference type="Proteomes" id="UP000077519"/>
    </source>
</evidence>
<keyword evidence="7" id="KW-1185">Reference proteome</keyword>
<comment type="pathway">
    <text evidence="1">Cell wall biogenesis; cell wall polysaccharide biosynthesis.</text>
</comment>
<dbReference type="PANTHER" id="PTHR43179:SF12">
    <property type="entry name" value="GALACTOFURANOSYLTRANSFERASE GLFT2"/>
    <property type="match status" value="1"/>
</dbReference>
<dbReference type="Pfam" id="PF00535">
    <property type="entry name" value="Glycos_transf_2"/>
    <property type="match status" value="1"/>
</dbReference>
<gene>
    <name evidence="6" type="ORF">A3K89_05415</name>
</gene>
<evidence type="ECO:0000256" key="4">
    <source>
        <dbReference type="ARBA" id="ARBA00022679"/>
    </source>
</evidence>